<reference evidence="2" key="3">
    <citation type="submission" date="2015-04" db="UniProtKB">
        <authorList>
            <consortium name="EnsemblPlants"/>
        </authorList>
    </citation>
    <scope>IDENTIFICATION</scope>
    <source>
        <strain evidence="2">cv. Jemalong A17</strain>
    </source>
</reference>
<accession>A0A072V1E4</accession>
<name>A0A072V1E4_MEDTR</name>
<dbReference type="EnsemblPlants" id="KEH35511">
    <property type="protein sequence ID" value="KEH35511"/>
    <property type="gene ID" value="MTR_3g093630"/>
</dbReference>
<reference evidence="1 3" key="2">
    <citation type="journal article" date="2014" name="BMC Genomics">
        <title>An improved genome release (version Mt4.0) for the model legume Medicago truncatula.</title>
        <authorList>
            <person name="Tang H."/>
            <person name="Krishnakumar V."/>
            <person name="Bidwell S."/>
            <person name="Rosen B."/>
            <person name="Chan A."/>
            <person name="Zhou S."/>
            <person name="Gentzbittel L."/>
            <person name="Childs K.L."/>
            <person name="Yandell M."/>
            <person name="Gundlach H."/>
            <person name="Mayer K.F."/>
            <person name="Schwartz D.C."/>
            <person name="Town C.D."/>
        </authorList>
    </citation>
    <scope>GENOME REANNOTATION</scope>
    <source>
        <strain evidence="1">A17</strain>
        <strain evidence="2 3">cv. Jemalong A17</strain>
    </source>
</reference>
<evidence type="ECO:0000313" key="3">
    <source>
        <dbReference type="Proteomes" id="UP000002051"/>
    </source>
</evidence>
<proteinExistence type="predicted"/>
<gene>
    <name evidence="1" type="ordered locus">MTR_3g093630</name>
</gene>
<protein>
    <submittedName>
        <fullName evidence="1 2">Uncharacterized protein</fullName>
    </submittedName>
</protein>
<dbReference type="AlphaFoldDB" id="A0A072V1E4"/>
<organism evidence="1 3">
    <name type="scientific">Medicago truncatula</name>
    <name type="common">Barrel medic</name>
    <name type="synonym">Medicago tribuloides</name>
    <dbReference type="NCBI Taxonomy" id="3880"/>
    <lineage>
        <taxon>Eukaryota</taxon>
        <taxon>Viridiplantae</taxon>
        <taxon>Streptophyta</taxon>
        <taxon>Embryophyta</taxon>
        <taxon>Tracheophyta</taxon>
        <taxon>Spermatophyta</taxon>
        <taxon>Magnoliopsida</taxon>
        <taxon>eudicotyledons</taxon>
        <taxon>Gunneridae</taxon>
        <taxon>Pentapetalae</taxon>
        <taxon>rosids</taxon>
        <taxon>fabids</taxon>
        <taxon>Fabales</taxon>
        <taxon>Fabaceae</taxon>
        <taxon>Papilionoideae</taxon>
        <taxon>50 kb inversion clade</taxon>
        <taxon>NPAAA clade</taxon>
        <taxon>Hologalegina</taxon>
        <taxon>IRL clade</taxon>
        <taxon>Trifolieae</taxon>
        <taxon>Medicago</taxon>
    </lineage>
</organism>
<sequence>MRLLTNANKFKVTCLFKVTLVSIFQVKKCSQQNSEFTHREGKETHNDGGSVEGILREWRWRPKLKEVEMMVIEGVYLQTFQRSSQCKREVGRAKESKVSLMKCGKGRISSENVISHNDTVGSSSQTTNGPHKIWICKCLIFCSFWFRF</sequence>
<reference evidence="1 3" key="1">
    <citation type="journal article" date="2011" name="Nature">
        <title>The Medicago genome provides insight into the evolution of rhizobial symbioses.</title>
        <authorList>
            <person name="Young N.D."/>
            <person name="Debelle F."/>
            <person name="Oldroyd G.E."/>
            <person name="Geurts R."/>
            <person name="Cannon S.B."/>
            <person name="Udvardi M.K."/>
            <person name="Benedito V.A."/>
            <person name="Mayer K.F."/>
            <person name="Gouzy J."/>
            <person name="Schoof H."/>
            <person name="Van de Peer Y."/>
            <person name="Proost S."/>
            <person name="Cook D.R."/>
            <person name="Meyers B.C."/>
            <person name="Spannagl M."/>
            <person name="Cheung F."/>
            <person name="De Mita S."/>
            <person name="Krishnakumar V."/>
            <person name="Gundlach H."/>
            <person name="Zhou S."/>
            <person name="Mudge J."/>
            <person name="Bharti A.K."/>
            <person name="Murray J.D."/>
            <person name="Naoumkina M.A."/>
            <person name="Rosen B."/>
            <person name="Silverstein K.A."/>
            <person name="Tang H."/>
            <person name="Rombauts S."/>
            <person name="Zhao P.X."/>
            <person name="Zhou P."/>
            <person name="Barbe V."/>
            <person name="Bardou P."/>
            <person name="Bechner M."/>
            <person name="Bellec A."/>
            <person name="Berger A."/>
            <person name="Berges H."/>
            <person name="Bidwell S."/>
            <person name="Bisseling T."/>
            <person name="Choisne N."/>
            <person name="Couloux A."/>
            <person name="Denny R."/>
            <person name="Deshpande S."/>
            <person name="Dai X."/>
            <person name="Doyle J.J."/>
            <person name="Dudez A.M."/>
            <person name="Farmer A.D."/>
            <person name="Fouteau S."/>
            <person name="Franken C."/>
            <person name="Gibelin C."/>
            <person name="Gish J."/>
            <person name="Goldstein S."/>
            <person name="Gonzalez A.J."/>
            <person name="Green P.J."/>
            <person name="Hallab A."/>
            <person name="Hartog M."/>
            <person name="Hua A."/>
            <person name="Humphray S.J."/>
            <person name="Jeong D.H."/>
            <person name="Jing Y."/>
            <person name="Jocker A."/>
            <person name="Kenton S.M."/>
            <person name="Kim D.J."/>
            <person name="Klee K."/>
            <person name="Lai H."/>
            <person name="Lang C."/>
            <person name="Lin S."/>
            <person name="Macmil S.L."/>
            <person name="Magdelenat G."/>
            <person name="Matthews L."/>
            <person name="McCorrison J."/>
            <person name="Monaghan E.L."/>
            <person name="Mun J.H."/>
            <person name="Najar F.Z."/>
            <person name="Nicholson C."/>
            <person name="Noirot C."/>
            <person name="O'Bleness M."/>
            <person name="Paule C.R."/>
            <person name="Poulain J."/>
            <person name="Prion F."/>
            <person name="Qin B."/>
            <person name="Qu C."/>
            <person name="Retzel E.F."/>
            <person name="Riddle C."/>
            <person name="Sallet E."/>
            <person name="Samain S."/>
            <person name="Samson N."/>
            <person name="Sanders I."/>
            <person name="Saurat O."/>
            <person name="Scarpelli C."/>
            <person name="Schiex T."/>
            <person name="Segurens B."/>
            <person name="Severin A.J."/>
            <person name="Sherrier D.J."/>
            <person name="Shi R."/>
            <person name="Sims S."/>
            <person name="Singer S.R."/>
            <person name="Sinharoy S."/>
            <person name="Sterck L."/>
            <person name="Viollet A."/>
            <person name="Wang B.B."/>
            <person name="Wang K."/>
            <person name="Wang M."/>
            <person name="Wang X."/>
            <person name="Warfsmann J."/>
            <person name="Weissenbach J."/>
            <person name="White D.D."/>
            <person name="White J.D."/>
            <person name="Wiley G.B."/>
            <person name="Wincker P."/>
            <person name="Xing Y."/>
            <person name="Yang L."/>
            <person name="Yao Z."/>
            <person name="Ying F."/>
            <person name="Zhai J."/>
            <person name="Zhou L."/>
            <person name="Zuber A."/>
            <person name="Denarie J."/>
            <person name="Dixon R.A."/>
            <person name="May G.D."/>
            <person name="Schwartz D.C."/>
            <person name="Rogers J."/>
            <person name="Quetier F."/>
            <person name="Town C.D."/>
            <person name="Roe B.A."/>
        </authorList>
    </citation>
    <scope>NUCLEOTIDE SEQUENCE [LARGE SCALE GENOMIC DNA]</scope>
    <source>
        <strain evidence="1">A17</strain>
        <strain evidence="2 3">cv. Jemalong A17</strain>
    </source>
</reference>
<dbReference type="HOGENOM" id="CLU_1761480_0_0_1"/>
<keyword evidence="3" id="KW-1185">Reference proteome</keyword>
<evidence type="ECO:0000313" key="1">
    <source>
        <dbReference type="EMBL" id="KEH35511.1"/>
    </source>
</evidence>
<dbReference type="Proteomes" id="UP000002051">
    <property type="component" value="Chromosome 3"/>
</dbReference>
<evidence type="ECO:0000313" key="2">
    <source>
        <dbReference type="EnsemblPlants" id="KEH35511"/>
    </source>
</evidence>
<dbReference type="EMBL" id="CM001219">
    <property type="protein sequence ID" value="KEH35511.1"/>
    <property type="molecule type" value="Genomic_DNA"/>
</dbReference>